<name>A0A1G6LAZ3_9RHOB</name>
<dbReference type="EMBL" id="FMZV01000002">
    <property type="protein sequence ID" value="SDC40401.1"/>
    <property type="molecule type" value="Genomic_DNA"/>
</dbReference>
<keyword evidence="2" id="KW-1185">Reference proteome</keyword>
<dbReference type="Proteomes" id="UP000199628">
    <property type="component" value="Unassembled WGS sequence"/>
</dbReference>
<sequence>MMLLDLPFSSDYFLSFFQLQGNKPLIAGRTRDIAVMRGLVANGYGQTIANIRPQHDRAPDGRPLIIIPFRGEAQALPGIGPLSAKNRFYQVPHCNGGGYRVPSAAAAMRGIKAEGGWGVIFTEECEMHHKSEIPPSSSCACGRTGTSRNCAGCPRG</sequence>
<dbReference type="RefSeq" id="WP_245706335.1">
    <property type="nucleotide sequence ID" value="NZ_FMZV01000002.1"/>
</dbReference>
<dbReference type="AlphaFoldDB" id="A0A1G6LAZ3"/>
<organism evidence="1 2">
    <name type="scientific">Ruegeria marina</name>
    <dbReference type="NCBI Taxonomy" id="639004"/>
    <lineage>
        <taxon>Bacteria</taxon>
        <taxon>Pseudomonadati</taxon>
        <taxon>Pseudomonadota</taxon>
        <taxon>Alphaproteobacteria</taxon>
        <taxon>Rhodobacterales</taxon>
        <taxon>Roseobacteraceae</taxon>
        <taxon>Ruegeria</taxon>
    </lineage>
</organism>
<dbReference type="STRING" id="639004.SAMN04488239_102195"/>
<dbReference type="SUPFAM" id="SSF51395">
    <property type="entry name" value="FMN-linked oxidoreductases"/>
    <property type="match status" value="1"/>
</dbReference>
<proteinExistence type="predicted"/>
<protein>
    <submittedName>
        <fullName evidence="1">Uncharacterized protein</fullName>
    </submittedName>
</protein>
<evidence type="ECO:0000313" key="1">
    <source>
        <dbReference type="EMBL" id="SDC40401.1"/>
    </source>
</evidence>
<accession>A0A1G6LAZ3</accession>
<dbReference type="Gene3D" id="3.40.190.10">
    <property type="entry name" value="Periplasmic binding protein-like II"/>
    <property type="match status" value="1"/>
</dbReference>
<gene>
    <name evidence="1" type="ORF">SAMN04488239_102195</name>
</gene>
<evidence type="ECO:0000313" key="2">
    <source>
        <dbReference type="Proteomes" id="UP000199628"/>
    </source>
</evidence>
<reference evidence="2" key="1">
    <citation type="submission" date="2016-10" db="EMBL/GenBank/DDBJ databases">
        <authorList>
            <person name="Varghese N."/>
            <person name="Submissions S."/>
        </authorList>
    </citation>
    <scope>NUCLEOTIDE SEQUENCE [LARGE SCALE GENOMIC DNA]</scope>
    <source>
        <strain evidence="2">CGMCC 1.9108</strain>
    </source>
</reference>